<dbReference type="Gene3D" id="3.20.20.70">
    <property type="entry name" value="Aldolase class I"/>
    <property type="match status" value="1"/>
</dbReference>
<evidence type="ECO:0000313" key="7">
    <source>
        <dbReference type="EMBL" id="KAB1657773.1"/>
    </source>
</evidence>
<dbReference type="PANTHER" id="PTHR43303">
    <property type="entry name" value="NADPH DEHYDROGENASE C23G7.10C-RELATED"/>
    <property type="match status" value="1"/>
</dbReference>
<dbReference type="OrthoDB" id="3169239at2"/>
<protein>
    <submittedName>
        <fullName evidence="7">NADH:flavin oxidoreductase/NADH oxidase</fullName>
    </submittedName>
</protein>
<gene>
    <name evidence="7" type="ORF">F8O01_07420</name>
</gene>
<evidence type="ECO:0000259" key="6">
    <source>
        <dbReference type="Pfam" id="PF00724"/>
    </source>
</evidence>
<comment type="caution">
    <text evidence="7">The sequence shown here is derived from an EMBL/GenBank/DDBJ whole genome shotgun (WGS) entry which is preliminary data.</text>
</comment>
<evidence type="ECO:0000256" key="5">
    <source>
        <dbReference type="ARBA" id="ARBA00023002"/>
    </source>
</evidence>
<organism evidence="7 8">
    <name type="scientific">Pseudoclavibacter chungangensis</name>
    <dbReference type="NCBI Taxonomy" id="587635"/>
    <lineage>
        <taxon>Bacteria</taxon>
        <taxon>Bacillati</taxon>
        <taxon>Actinomycetota</taxon>
        <taxon>Actinomycetes</taxon>
        <taxon>Micrococcales</taxon>
        <taxon>Microbacteriaceae</taxon>
        <taxon>Pseudoclavibacter</taxon>
    </lineage>
</organism>
<keyword evidence="4" id="KW-0521">NADP</keyword>
<dbReference type="SUPFAM" id="SSF51395">
    <property type="entry name" value="FMN-linked oxidoreductases"/>
    <property type="match status" value="1"/>
</dbReference>
<keyword evidence="3" id="KW-0288">FMN</keyword>
<proteinExistence type="predicted"/>
<feature type="domain" description="NADH:flavin oxidoreductase/NADH oxidase N-terminal" evidence="6">
    <location>
        <begin position="6"/>
        <end position="342"/>
    </location>
</feature>
<dbReference type="Proteomes" id="UP000467240">
    <property type="component" value="Unassembled WGS sequence"/>
</dbReference>
<dbReference type="AlphaFoldDB" id="A0A7J5BUG8"/>
<evidence type="ECO:0000256" key="4">
    <source>
        <dbReference type="ARBA" id="ARBA00022857"/>
    </source>
</evidence>
<dbReference type="GO" id="GO:0003959">
    <property type="term" value="F:NADPH dehydrogenase activity"/>
    <property type="evidence" value="ECO:0007669"/>
    <property type="project" value="InterPro"/>
</dbReference>
<sequence>MTATHLFTPFDLRGTTFRHRLWVSPMCQYSAVDGVPGAWHLVHYGSFATGGAALVVTEKTAVVPEGRISPACTGIWSDAQREAWRPIVAFAHEQGARIGIQLGHAGRKASTEVPWRGRGSVPIDDGGWPTVAPSPLAFDGLAAPRALGEDELPALVAAWRAAAGRAVDAGFDVVELHFAHGYLVHQFLSPLSNVREDGYGGDAAGRARLAIEIARAVRDEIGPSVPLFARVSATDWVPGGLDVDDTVRIASWLREAGVDLVDVSGGGLDPRQRIPELAPGYQVPLARAVRDGADVPVTAVGLLTTGAQMEEVLASGAADAVFVGREHLRDPHLPQRVAHELGDSVPWVPQYERAAYRQG</sequence>
<dbReference type="PANTHER" id="PTHR43303:SF4">
    <property type="entry name" value="NADPH DEHYDROGENASE C23G7.10C-RELATED"/>
    <property type="match status" value="1"/>
</dbReference>
<dbReference type="GO" id="GO:0010181">
    <property type="term" value="F:FMN binding"/>
    <property type="evidence" value="ECO:0007669"/>
    <property type="project" value="InterPro"/>
</dbReference>
<reference evidence="7 8" key="1">
    <citation type="submission" date="2019-09" db="EMBL/GenBank/DDBJ databases">
        <title>Phylogeny of genus Pseudoclavibacter and closely related genus.</title>
        <authorList>
            <person name="Li Y."/>
        </authorList>
    </citation>
    <scope>NUCLEOTIDE SEQUENCE [LARGE SCALE GENOMIC DNA]</scope>
    <source>
        <strain evidence="7 8">DSM 23821</strain>
    </source>
</reference>
<evidence type="ECO:0000256" key="2">
    <source>
        <dbReference type="ARBA" id="ARBA00022630"/>
    </source>
</evidence>
<dbReference type="InterPro" id="IPR044152">
    <property type="entry name" value="YqjM-like"/>
</dbReference>
<accession>A0A7J5BUG8</accession>
<comment type="cofactor">
    <cofactor evidence="1">
        <name>FMN</name>
        <dbReference type="ChEBI" id="CHEBI:58210"/>
    </cofactor>
</comment>
<keyword evidence="2" id="KW-0285">Flavoprotein</keyword>
<evidence type="ECO:0000256" key="3">
    <source>
        <dbReference type="ARBA" id="ARBA00022643"/>
    </source>
</evidence>
<name>A0A7J5BUG8_9MICO</name>
<dbReference type="GO" id="GO:0050661">
    <property type="term" value="F:NADP binding"/>
    <property type="evidence" value="ECO:0007669"/>
    <property type="project" value="InterPro"/>
</dbReference>
<dbReference type="RefSeq" id="WP_158040255.1">
    <property type="nucleotide sequence ID" value="NZ_JACCFV010000001.1"/>
</dbReference>
<keyword evidence="5" id="KW-0560">Oxidoreductase</keyword>
<dbReference type="CDD" id="cd02932">
    <property type="entry name" value="OYE_YqiM_FMN"/>
    <property type="match status" value="1"/>
</dbReference>
<evidence type="ECO:0000313" key="8">
    <source>
        <dbReference type="Proteomes" id="UP000467240"/>
    </source>
</evidence>
<dbReference type="Pfam" id="PF00724">
    <property type="entry name" value="Oxidored_FMN"/>
    <property type="match status" value="1"/>
</dbReference>
<dbReference type="InterPro" id="IPR001155">
    <property type="entry name" value="OxRdtase_FMN_N"/>
</dbReference>
<keyword evidence="8" id="KW-1185">Reference proteome</keyword>
<evidence type="ECO:0000256" key="1">
    <source>
        <dbReference type="ARBA" id="ARBA00001917"/>
    </source>
</evidence>
<dbReference type="InterPro" id="IPR013785">
    <property type="entry name" value="Aldolase_TIM"/>
</dbReference>
<dbReference type="EMBL" id="WBJZ01000008">
    <property type="protein sequence ID" value="KAB1657773.1"/>
    <property type="molecule type" value="Genomic_DNA"/>
</dbReference>